<feature type="compositionally biased region" description="Basic residues" evidence="1">
    <location>
        <begin position="265"/>
        <end position="275"/>
    </location>
</feature>
<feature type="region of interest" description="Disordered" evidence="1">
    <location>
        <begin position="137"/>
        <end position="354"/>
    </location>
</feature>
<dbReference type="SUPFAM" id="SSF46565">
    <property type="entry name" value="Chaperone J-domain"/>
    <property type="match status" value="1"/>
</dbReference>
<dbReference type="Pfam" id="PF02178">
    <property type="entry name" value="AT_hook"/>
    <property type="match status" value="3"/>
</dbReference>
<dbReference type="InterPro" id="IPR017956">
    <property type="entry name" value="AT_hook_DNA-bd_motif"/>
</dbReference>
<dbReference type="Pfam" id="PF00226">
    <property type="entry name" value="DnaJ"/>
    <property type="match status" value="1"/>
</dbReference>
<evidence type="ECO:0000259" key="2">
    <source>
        <dbReference type="PROSITE" id="PS50076"/>
    </source>
</evidence>
<dbReference type="PRINTS" id="PR00625">
    <property type="entry name" value="JDOMAIN"/>
</dbReference>
<dbReference type="PROSITE" id="PS50076">
    <property type="entry name" value="DNAJ_2"/>
    <property type="match status" value="1"/>
</dbReference>
<dbReference type="Gene3D" id="1.10.287.110">
    <property type="entry name" value="DnaJ domain"/>
    <property type="match status" value="1"/>
</dbReference>
<feature type="compositionally biased region" description="Basic and acidic residues" evidence="1">
    <location>
        <begin position="314"/>
        <end position="338"/>
    </location>
</feature>
<feature type="compositionally biased region" description="Low complexity" evidence="1">
    <location>
        <begin position="186"/>
        <end position="195"/>
    </location>
</feature>
<feature type="compositionally biased region" description="Basic residues" evidence="1">
    <location>
        <begin position="339"/>
        <end position="348"/>
    </location>
</feature>
<comment type="caution">
    <text evidence="3">The sequence shown here is derived from an EMBL/GenBank/DDBJ whole genome shotgun (WGS) entry which is preliminary data.</text>
</comment>
<dbReference type="EMBL" id="JBANAX010000497">
    <property type="protein sequence ID" value="KAL1206687.1"/>
    <property type="molecule type" value="Genomic_DNA"/>
</dbReference>
<evidence type="ECO:0000313" key="3">
    <source>
        <dbReference type="EMBL" id="KAL1206687.1"/>
    </source>
</evidence>
<keyword evidence="4" id="KW-1185">Reference proteome</keyword>
<dbReference type="CDD" id="cd06257">
    <property type="entry name" value="DnaJ"/>
    <property type="match status" value="1"/>
</dbReference>
<evidence type="ECO:0000313" key="4">
    <source>
        <dbReference type="Proteomes" id="UP001558713"/>
    </source>
</evidence>
<feature type="compositionally biased region" description="Polar residues" evidence="1">
    <location>
        <begin position="137"/>
        <end position="146"/>
    </location>
</feature>
<accession>A0ABD1AIS5</accession>
<sequence length="354" mass="39110">MDCNKDEAKRAMDIAERKITEKDYNGAKKFVNKAQNLFPNLDGLKQLLTTVEVYISGENKLAGEPDWYGILGVDPLATDLEVRKKYLKLALMLHPDKNRFKGAEGAFKLLSDAWGLLSDTDRRYSYNEMIRKIYGTQPNVPTTESAANPPPHQPTPFYRSEPVVESRPKPKPRGRPPKSSMDKTNATQPTTQSAADPPPPPHQPTPSVGGSRPKPKPKPRGRPPKSSVDKTNATQPTVPPPQSAANPPPPPPPHQPTPSVGGSRPKPKPKPRGRPPKSSVDKTNATQPTTQSAADPPAPPPHQSTPFCRYEPVILERRPNPRGREGESSGVEEKDWVVKRRLVKRSDRRVRTTP</sequence>
<feature type="compositionally biased region" description="Polar residues" evidence="1">
    <location>
        <begin position="281"/>
        <end position="293"/>
    </location>
</feature>
<protein>
    <submittedName>
        <fullName evidence="3">Chaperone protein dnaJ 49</fullName>
    </submittedName>
</protein>
<feature type="domain" description="J" evidence="2">
    <location>
        <begin position="66"/>
        <end position="130"/>
    </location>
</feature>
<dbReference type="Proteomes" id="UP001558713">
    <property type="component" value="Unassembled WGS sequence"/>
</dbReference>
<name>A0ABD1AIS5_CARAN</name>
<gene>
    <name evidence="3" type="ORF">V5N11_027247</name>
</gene>
<dbReference type="AlphaFoldDB" id="A0ABD1AIS5"/>
<evidence type="ECO:0000256" key="1">
    <source>
        <dbReference type="SAM" id="MobiDB-lite"/>
    </source>
</evidence>
<proteinExistence type="predicted"/>
<dbReference type="InterPro" id="IPR001623">
    <property type="entry name" value="DnaJ_domain"/>
</dbReference>
<organism evidence="3 4">
    <name type="scientific">Cardamine amara subsp. amara</name>
    <dbReference type="NCBI Taxonomy" id="228776"/>
    <lineage>
        <taxon>Eukaryota</taxon>
        <taxon>Viridiplantae</taxon>
        <taxon>Streptophyta</taxon>
        <taxon>Embryophyta</taxon>
        <taxon>Tracheophyta</taxon>
        <taxon>Spermatophyta</taxon>
        <taxon>Magnoliopsida</taxon>
        <taxon>eudicotyledons</taxon>
        <taxon>Gunneridae</taxon>
        <taxon>Pentapetalae</taxon>
        <taxon>rosids</taxon>
        <taxon>malvids</taxon>
        <taxon>Brassicales</taxon>
        <taxon>Brassicaceae</taxon>
        <taxon>Cardamineae</taxon>
        <taxon>Cardamine</taxon>
    </lineage>
</organism>
<reference evidence="3 4" key="1">
    <citation type="submission" date="2024-04" db="EMBL/GenBank/DDBJ databases">
        <title>Genome assembly C_amara_ONT_v2.</title>
        <authorList>
            <person name="Yant L."/>
            <person name="Moore C."/>
            <person name="Slenker M."/>
        </authorList>
    </citation>
    <scope>NUCLEOTIDE SEQUENCE [LARGE SCALE GENOMIC DNA]</scope>
    <source>
        <tissue evidence="3">Leaf</tissue>
    </source>
</reference>
<dbReference type="InterPro" id="IPR036869">
    <property type="entry name" value="J_dom_sf"/>
</dbReference>
<dbReference type="SMART" id="SM00271">
    <property type="entry name" value="DnaJ"/>
    <property type="match status" value="1"/>
</dbReference>
<dbReference type="PRINTS" id="PR00929">
    <property type="entry name" value="ATHOOK"/>
</dbReference>
<dbReference type="PANTHER" id="PTHR44137">
    <property type="entry name" value="BNAC03G44070D PROTEIN"/>
    <property type="match status" value="1"/>
</dbReference>
<feature type="compositionally biased region" description="Basic residues" evidence="1">
    <location>
        <begin position="213"/>
        <end position="223"/>
    </location>
</feature>
<dbReference type="PANTHER" id="PTHR44137:SF32">
    <property type="entry name" value="DNAJ HEAT SHOCK AMINO-TERMINAL DOMAIN PROTEIN"/>
    <property type="match status" value="1"/>
</dbReference>
<feature type="compositionally biased region" description="Pro residues" evidence="1">
    <location>
        <begin position="237"/>
        <end position="256"/>
    </location>
</feature>
<dbReference type="SMART" id="SM00384">
    <property type="entry name" value="AT_hook"/>
    <property type="match status" value="3"/>
</dbReference>